<dbReference type="InterPro" id="IPR027417">
    <property type="entry name" value="P-loop_NTPase"/>
</dbReference>
<dbReference type="InterPro" id="IPR008803">
    <property type="entry name" value="RHD3/Sey1"/>
</dbReference>
<accession>A0A2V3J6G9</accession>
<dbReference type="EMBL" id="NBIV01000001">
    <property type="protein sequence ID" value="PXF50021.1"/>
    <property type="molecule type" value="Genomic_DNA"/>
</dbReference>
<protein>
    <submittedName>
        <fullName evidence="10">Protein SEY1</fullName>
    </submittedName>
</protein>
<sequence length="547" mass="59365">MAPVKIIDAEGNAALSASTWFPEYEEMGPEALTIVSVLGAQASGKSTLLNKLFGTSFEIGSRSAVATATTKGVFADKAKGFDTVVAVDVEGSDSRERGREGRAFQARCAAFVTCISDVLLLNLWYHDVGRFDATSYGLLKAVFSEAAKNAGQDALRTALVFVVRDVDDDVVPSELEHLLQEDAKEIFDDVTKGEDISSMFDISVVALPHMRHREEAFTEACQNLANRILQQDAPESLAKTQFSKVIPADGIGTFTSKLWDERAASKAVTTGVTANGDEGGDGNVASLTKAFKCNEAFSQALTDATLKLNEFQESTLEGGEKIEDYGAKAAQIMTEALASYDVATEECHDDSIQTRKRRELESIIDTSQHAIYMKQLQVLRENALAHFKSGTASDDMPSDFAFYTADSQFQREAEESKRPGSSWSANQERQDLQNMMQEISTQRKRLLTSQVTAAQQQAHAMQYLQMQQSQINQIQAQAYGGSTGQWNVGAAYRPPDTNINASLSYQQGRTNIQISMVPDESASLLGPNGFTAGVGPGNLGLSFNIGL</sequence>
<dbReference type="GO" id="GO:0016320">
    <property type="term" value="P:endoplasmic reticulum membrane fusion"/>
    <property type="evidence" value="ECO:0007669"/>
    <property type="project" value="TreeGrafter"/>
</dbReference>
<dbReference type="InterPro" id="IPR030386">
    <property type="entry name" value="G_GB1_RHD3_dom"/>
</dbReference>
<dbReference type="AlphaFoldDB" id="A0A2V3J6G9"/>
<keyword evidence="3" id="KW-0378">Hydrolase</keyword>
<dbReference type="PANTHER" id="PTHR45923:SF2">
    <property type="entry name" value="PROTEIN SEY1"/>
    <property type="match status" value="1"/>
</dbReference>
<keyword evidence="11" id="KW-1185">Reference proteome</keyword>
<evidence type="ECO:0000259" key="9">
    <source>
        <dbReference type="PROSITE" id="PS51715"/>
    </source>
</evidence>
<reference evidence="10 11" key="1">
    <citation type="journal article" date="2018" name="Mol. Biol. Evol.">
        <title>Analysis of the draft genome of the red seaweed Gracilariopsis chorda provides insights into genome size evolution in Rhodophyta.</title>
        <authorList>
            <person name="Lee J."/>
            <person name="Yang E.C."/>
            <person name="Graf L."/>
            <person name="Yang J.H."/>
            <person name="Qiu H."/>
            <person name="Zel Zion U."/>
            <person name="Chan C.X."/>
            <person name="Stephens T.G."/>
            <person name="Weber A.P.M."/>
            <person name="Boo G.H."/>
            <person name="Boo S.M."/>
            <person name="Kim K.M."/>
            <person name="Shin Y."/>
            <person name="Jung M."/>
            <person name="Lee S.J."/>
            <person name="Yim H.S."/>
            <person name="Lee J.H."/>
            <person name="Bhattacharya D."/>
            <person name="Yoon H.S."/>
        </authorList>
    </citation>
    <scope>NUCLEOTIDE SEQUENCE [LARGE SCALE GENOMIC DNA]</scope>
    <source>
        <strain evidence="10 11">SKKU-2015</strain>
        <tissue evidence="10">Whole body</tissue>
    </source>
</reference>
<comment type="caution">
    <text evidence="10">The sequence shown here is derived from an EMBL/GenBank/DDBJ whole genome shotgun (WGS) entry which is preliminary data.</text>
</comment>
<organism evidence="10 11">
    <name type="scientific">Gracilariopsis chorda</name>
    <dbReference type="NCBI Taxonomy" id="448386"/>
    <lineage>
        <taxon>Eukaryota</taxon>
        <taxon>Rhodophyta</taxon>
        <taxon>Florideophyceae</taxon>
        <taxon>Rhodymeniophycidae</taxon>
        <taxon>Gracilariales</taxon>
        <taxon>Gracilariaceae</taxon>
        <taxon>Gracilariopsis</taxon>
    </lineage>
</organism>
<dbReference type="OrthoDB" id="1597724at2759"/>
<dbReference type="Pfam" id="PF20428">
    <property type="entry name" value="Sey1_3HB"/>
    <property type="match status" value="1"/>
</dbReference>
<dbReference type="Gene3D" id="3.40.50.300">
    <property type="entry name" value="P-loop containing nucleotide triphosphate hydrolases"/>
    <property type="match status" value="1"/>
</dbReference>
<evidence type="ECO:0000256" key="7">
    <source>
        <dbReference type="ARBA" id="ARBA00023136"/>
    </source>
</evidence>
<evidence type="ECO:0000256" key="2">
    <source>
        <dbReference type="ARBA" id="ARBA00022741"/>
    </source>
</evidence>
<evidence type="ECO:0000256" key="8">
    <source>
        <dbReference type="PROSITE-ProRule" id="PRU01052"/>
    </source>
</evidence>
<keyword evidence="5" id="KW-1133">Transmembrane helix</keyword>
<dbReference type="Proteomes" id="UP000247409">
    <property type="component" value="Unassembled WGS sequence"/>
</dbReference>
<feature type="domain" description="GB1/RHD3-type G" evidence="9">
    <location>
        <begin position="29"/>
        <end position="169"/>
    </location>
</feature>
<dbReference type="PANTHER" id="PTHR45923">
    <property type="entry name" value="PROTEIN SEY1"/>
    <property type="match status" value="1"/>
</dbReference>
<evidence type="ECO:0000313" key="11">
    <source>
        <dbReference type="Proteomes" id="UP000247409"/>
    </source>
</evidence>
<gene>
    <name evidence="10" type="ORF">BWQ96_00181</name>
</gene>
<evidence type="ECO:0000256" key="4">
    <source>
        <dbReference type="ARBA" id="ARBA00022824"/>
    </source>
</evidence>
<keyword evidence="1" id="KW-0812">Transmembrane</keyword>
<evidence type="ECO:0000256" key="1">
    <source>
        <dbReference type="ARBA" id="ARBA00022692"/>
    </source>
</evidence>
<keyword evidence="2" id="KW-0547">Nucleotide-binding</keyword>
<comment type="similarity">
    <text evidence="8">Belongs to the TRAFAC class dynamin-like GTPase superfamily. GB1/RHD3 GTPase family.</text>
</comment>
<dbReference type="PROSITE" id="PS51715">
    <property type="entry name" value="G_GB1_RHD3"/>
    <property type="match status" value="1"/>
</dbReference>
<keyword evidence="6" id="KW-0342">GTP-binding</keyword>
<name>A0A2V3J6G9_9FLOR</name>
<evidence type="ECO:0000256" key="3">
    <source>
        <dbReference type="ARBA" id="ARBA00022801"/>
    </source>
</evidence>
<proteinExistence type="inferred from homology"/>
<evidence type="ECO:0000256" key="5">
    <source>
        <dbReference type="ARBA" id="ARBA00022989"/>
    </source>
</evidence>
<dbReference type="GO" id="GO:0005783">
    <property type="term" value="C:endoplasmic reticulum"/>
    <property type="evidence" value="ECO:0007669"/>
    <property type="project" value="TreeGrafter"/>
</dbReference>
<evidence type="ECO:0000256" key="6">
    <source>
        <dbReference type="ARBA" id="ARBA00023134"/>
    </source>
</evidence>
<dbReference type="GO" id="GO:0005525">
    <property type="term" value="F:GTP binding"/>
    <property type="evidence" value="ECO:0007669"/>
    <property type="project" value="UniProtKB-KW"/>
</dbReference>
<dbReference type="Pfam" id="PF05879">
    <property type="entry name" value="RHD3_GTPase"/>
    <property type="match status" value="1"/>
</dbReference>
<evidence type="ECO:0000313" key="10">
    <source>
        <dbReference type="EMBL" id="PXF50021.1"/>
    </source>
</evidence>
<dbReference type="SUPFAM" id="SSF52540">
    <property type="entry name" value="P-loop containing nucleoside triphosphate hydrolases"/>
    <property type="match status" value="1"/>
</dbReference>
<dbReference type="GO" id="GO:0003924">
    <property type="term" value="F:GTPase activity"/>
    <property type="evidence" value="ECO:0007669"/>
    <property type="project" value="TreeGrafter"/>
</dbReference>
<keyword evidence="4" id="KW-0256">Endoplasmic reticulum</keyword>
<keyword evidence="7" id="KW-0472">Membrane</keyword>
<dbReference type="InterPro" id="IPR046758">
    <property type="entry name" value="Sey1/RHD3-like_3HB"/>
</dbReference>